<keyword evidence="3" id="KW-1185">Reference proteome</keyword>
<dbReference type="GO" id="GO:0097367">
    <property type="term" value="F:carbohydrate derivative binding"/>
    <property type="evidence" value="ECO:0007669"/>
    <property type="project" value="InterPro"/>
</dbReference>
<protein>
    <submittedName>
        <fullName evidence="2">3-hexulose-6-phosphate isomerase</fullName>
        <ecNumber evidence="2">5.3.1.27</ecNumber>
    </submittedName>
</protein>
<dbReference type="RefSeq" id="WP_146502691.1">
    <property type="nucleotide sequence ID" value="NZ_SJPG01000001.1"/>
</dbReference>
<evidence type="ECO:0000313" key="3">
    <source>
        <dbReference type="Proteomes" id="UP000316095"/>
    </source>
</evidence>
<name>A0A5C5XE63_9PLAN</name>
<evidence type="ECO:0000259" key="1">
    <source>
        <dbReference type="Pfam" id="PF01380"/>
    </source>
</evidence>
<keyword evidence="2" id="KW-0413">Isomerase</keyword>
<dbReference type="InterPro" id="IPR001347">
    <property type="entry name" value="SIS_dom"/>
</dbReference>
<dbReference type="OrthoDB" id="43475at2"/>
<dbReference type="InterPro" id="IPR046348">
    <property type="entry name" value="SIS_dom_sf"/>
</dbReference>
<dbReference type="SUPFAM" id="SSF53697">
    <property type="entry name" value="SIS domain"/>
    <property type="match status" value="1"/>
</dbReference>
<comment type="caution">
    <text evidence="2">The sequence shown here is derived from an EMBL/GenBank/DDBJ whole genome shotgun (WGS) entry which is preliminary data.</text>
</comment>
<feature type="domain" description="SIS" evidence="1">
    <location>
        <begin position="20"/>
        <end position="70"/>
    </location>
</feature>
<dbReference type="EC" id="5.3.1.27" evidence="2"/>
<accession>A0A5C5XE63</accession>
<gene>
    <name evidence="2" type="primary">rmpB</name>
    <name evidence="2" type="ORF">Pan54_13070</name>
</gene>
<evidence type="ECO:0000313" key="2">
    <source>
        <dbReference type="EMBL" id="TWT60593.1"/>
    </source>
</evidence>
<dbReference type="AlphaFoldDB" id="A0A5C5XE63"/>
<proteinExistence type="predicted"/>
<dbReference type="Pfam" id="PF01380">
    <property type="entry name" value="SIS"/>
    <property type="match status" value="1"/>
</dbReference>
<dbReference type="Proteomes" id="UP000316095">
    <property type="component" value="Unassembled WGS sequence"/>
</dbReference>
<sequence>MRLRHGSYDISFDVEIDATAINTGDLLVVISSSEEPNQLNAFAKRAGAFVATIVLLTAKPDSTIGSLTDVIY</sequence>
<organism evidence="2 3">
    <name type="scientific">Rubinisphaera italica</name>
    <dbReference type="NCBI Taxonomy" id="2527969"/>
    <lineage>
        <taxon>Bacteria</taxon>
        <taxon>Pseudomonadati</taxon>
        <taxon>Planctomycetota</taxon>
        <taxon>Planctomycetia</taxon>
        <taxon>Planctomycetales</taxon>
        <taxon>Planctomycetaceae</taxon>
        <taxon>Rubinisphaera</taxon>
    </lineage>
</organism>
<dbReference type="Gene3D" id="3.40.50.10490">
    <property type="entry name" value="Glucose-6-phosphate isomerase like protein, domain 1"/>
    <property type="match status" value="1"/>
</dbReference>
<dbReference type="EMBL" id="SJPG01000001">
    <property type="protein sequence ID" value="TWT60593.1"/>
    <property type="molecule type" value="Genomic_DNA"/>
</dbReference>
<dbReference type="GO" id="GO:0043800">
    <property type="term" value="F:6-phospho-3-hexuloisomerase activity"/>
    <property type="evidence" value="ECO:0007669"/>
    <property type="project" value="UniProtKB-EC"/>
</dbReference>
<reference evidence="2 3" key="1">
    <citation type="submission" date="2019-02" db="EMBL/GenBank/DDBJ databases">
        <title>Deep-cultivation of Planctomycetes and their phenomic and genomic characterization uncovers novel biology.</title>
        <authorList>
            <person name="Wiegand S."/>
            <person name="Jogler M."/>
            <person name="Boedeker C."/>
            <person name="Pinto D."/>
            <person name="Vollmers J."/>
            <person name="Rivas-Marin E."/>
            <person name="Kohn T."/>
            <person name="Peeters S.H."/>
            <person name="Heuer A."/>
            <person name="Rast P."/>
            <person name="Oberbeckmann S."/>
            <person name="Bunk B."/>
            <person name="Jeske O."/>
            <person name="Meyerdierks A."/>
            <person name="Storesund J.E."/>
            <person name="Kallscheuer N."/>
            <person name="Luecker S."/>
            <person name="Lage O.M."/>
            <person name="Pohl T."/>
            <person name="Merkel B.J."/>
            <person name="Hornburger P."/>
            <person name="Mueller R.-W."/>
            <person name="Bruemmer F."/>
            <person name="Labrenz M."/>
            <person name="Spormann A.M."/>
            <person name="Op Den Camp H."/>
            <person name="Overmann J."/>
            <person name="Amann R."/>
            <person name="Jetten M.S.M."/>
            <person name="Mascher T."/>
            <person name="Medema M.H."/>
            <person name="Devos D.P."/>
            <person name="Kaster A.-K."/>
            <person name="Ovreas L."/>
            <person name="Rohde M."/>
            <person name="Galperin M.Y."/>
            <person name="Jogler C."/>
        </authorList>
    </citation>
    <scope>NUCLEOTIDE SEQUENCE [LARGE SCALE GENOMIC DNA]</scope>
    <source>
        <strain evidence="2 3">Pan54</strain>
    </source>
</reference>
<dbReference type="GO" id="GO:1901135">
    <property type="term" value="P:carbohydrate derivative metabolic process"/>
    <property type="evidence" value="ECO:0007669"/>
    <property type="project" value="InterPro"/>
</dbReference>